<sequence length="187" mass="21201">MKLTIEIDFTNEEGKLLSRILKSEDKNVLETKCSAIAKAATEEYKAMILGKKVFTRGKDMLEFRLFSLINHYFEGRIPSEQEICALFQIRIAEAKGLVNAITSKYQYELERTVAKTLADILATATEDGSNFKFALRSAFLKDEINRLITNVNPQLTLLERVTTSGGEFTLKNSSYLALKKYVDELIN</sequence>
<reference evidence="1 2" key="1">
    <citation type="submission" date="2022-07" db="EMBL/GenBank/DDBJ databases">
        <title>Mucilaginibacter sp. JC4.</title>
        <authorList>
            <person name="Le V."/>
            <person name="Ko S.-R."/>
            <person name="Ahn C.-Y."/>
            <person name="Oh H.-M."/>
        </authorList>
    </citation>
    <scope>NUCLEOTIDE SEQUENCE [LARGE SCALE GENOMIC DNA]</scope>
    <source>
        <strain evidence="1 2">JC4</strain>
    </source>
</reference>
<keyword evidence="2" id="KW-1185">Reference proteome</keyword>
<dbReference type="RefSeq" id="WP_256537204.1">
    <property type="nucleotide sequence ID" value="NZ_JANHOH010000001.1"/>
</dbReference>
<evidence type="ECO:0000313" key="2">
    <source>
        <dbReference type="Proteomes" id="UP001204376"/>
    </source>
</evidence>
<proteinExistence type="predicted"/>
<organism evidence="1 2">
    <name type="scientific">Mucilaginibacter aquariorum</name>
    <dbReference type="NCBI Taxonomy" id="2967225"/>
    <lineage>
        <taxon>Bacteria</taxon>
        <taxon>Pseudomonadati</taxon>
        <taxon>Bacteroidota</taxon>
        <taxon>Sphingobacteriia</taxon>
        <taxon>Sphingobacteriales</taxon>
        <taxon>Sphingobacteriaceae</taxon>
        <taxon>Mucilaginibacter</taxon>
    </lineage>
</organism>
<evidence type="ECO:0000313" key="1">
    <source>
        <dbReference type="EMBL" id="MCQ6956992.1"/>
    </source>
</evidence>
<dbReference type="Proteomes" id="UP001204376">
    <property type="component" value="Unassembled WGS sequence"/>
</dbReference>
<comment type="caution">
    <text evidence="1">The sequence shown here is derived from an EMBL/GenBank/DDBJ whole genome shotgun (WGS) entry which is preliminary data.</text>
</comment>
<name>A0ABT1SXK3_9SPHI</name>
<dbReference type="EMBL" id="JANHOH010000001">
    <property type="protein sequence ID" value="MCQ6956992.1"/>
    <property type="molecule type" value="Genomic_DNA"/>
</dbReference>
<protein>
    <submittedName>
        <fullName evidence="1">Uncharacterized protein</fullName>
    </submittedName>
</protein>
<gene>
    <name evidence="1" type="ORF">NPE20_03450</name>
</gene>
<accession>A0ABT1SXK3</accession>